<dbReference type="PIRSF" id="PIRSF016498">
    <property type="entry name" value="UCP016498"/>
    <property type="match status" value="1"/>
</dbReference>
<evidence type="ECO:0000313" key="2">
    <source>
        <dbReference type="Proteomes" id="UP000025229"/>
    </source>
</evidence>
<dbReference type="HOGENOM" id="CLU_137908_1_0_11"/>
<name>A0A023X164_RUBRA</name>
<dbReference type="eggNOG" id="COG4911">
    <property type="taxonomic scope" value="Bacteria"/>
</dbReference>
<keyword evidence="2" id="KW-1185">Reference proteome</keyword>
<reference evidence="1 2" key="1">
    <citation type="submission" date="2014-03" db="EMBL/GenBank/DDBJ databases">
        <title>Complete genome sequence of the Radio-Resistant Rubrobacter radiotolerans RSPS-4.</title>
        <authorList>
            <person name="Egas C.C."/>
            <person name="Barroso C.C."/>
            <person name="Froufe H.J.C."/>
            <person name="Pacheco J.J."/>
            <person name="Albuquerque L.L."/>
            <person name="da Costa M.M.S."/>
        </authorList>
    </citation>
    <scope>NUCLEOTIDE SEQUENCE [LARGE SCALE GENOMIC DNA]</scope>
    <source>
        <strain evidence="1 2">RSPS-4</strain>
    </source>
</reference>
<organism evidence="1 2">
    <name type="scientific">Rubrobacter radiotolerans</name>
    <name type="common">Arthrobacter radiotolerans</name>
    <dbReference type="NCBI Taxonomy" id="42256"/>
    <lineage>
        <taxon>Bacteria</taxon>
        <taxon>Bacillati</taxon>
        <taxon>Actinomycetota</taxon>
        <taxon>Rubrobacteria</taxon>
        <taxon>Rubrobacterales</taxon>
        <taxon>Rubrobacteraceae</taxon>
        <taxon>Rubrobacter</taxon>
    </lineage>
</organism>
<evidence type="ECO:0008006" key="3">
    <source>
        <dbReference type="Google" id="ProtNLM"/>
    </source>
</evidence>
<protein>
    <recommendedName>
        <fullName evidence="3">DUF2203 domain-containing protein</fullName>
    </recommendedName>
</protein>
<accession>A0A023X164</accession>
<dbReference type="STRING" id="42256.RradSPS_0526"/>
<gene>
    <name evidence="1" type="ORF">RradSPS_0526</name>
</gene>
<proteinExistence type="predicted"/>
<dbReference type="Pfam" id="PF09969">
    <property type="entry name" value="DUF2203"/>
    <property type="match status" value="1"/>
</dbReference>
<evidence type="ECO:0000313" key="1">
    <source>
        <dbReference type="EMBL" id="AHY45809.1"/>
    </source>
</evidence>
<dbReference type="AlphaFoldDB" id="A0A023X164"/>
<dbReference type="InterPro" id="IPR018699">
    <property type="entry name" value="DUF2203"/>
</dbReference>
<dbReference type="Proteomes" id="UP000025229">
    <property type="component" value="Chromosome"/>
</dbReference>
<sequence length="141" mass="15814">MPNVSPSGGRGRRMEPPFEKLFTVEEANALLPKLTELLAEVAVRRDALRQRAPQVEPALRASLFNGGGRPASEYGVEAYRLYLAVDGVRSLGIVLRDLDSGLVDFPHLREGRVVFLCWRPPEERITHWHELDAGYAGRRPL</sequence>
<dbReference type="KEGG" id="rrd:RradSPS_0526"/>
<dbReference type="EMBL" id="CP007514">
    <property type="protein sequence ID" value="AHY45809.1"/>
    <property type="molecule type" value="Genomic_DNA"/>
</dbReference>